<proteinExistence type="predicted"/>
<protein>
    <submittedName>
        <fullName evidence="7">4Fe-4S binding domain-containing protein</fullName>
    </submittedName>
</protein>
<keyword evidence="8" id="KW-1185">Reference proteome</keyword>
<reference evidence="7 8" key="1">
    <citation type="submission" date="2017-04" db="EMBL/GenBank/DDBJ databases">
        <authorList>
            <person name="Afonso C.L."/>
            <person name="Miller P.J."/>
            <person name="Scott M.A."/>
            <person name="Spackman E."/>
            <person name="Goraichik I."/>
            <person name="Dimitrov K.M."/>
            <person name="Suarez D.L."/>
            <person name="Swayne D.E."/>
        </authorList>
    </citation>
    <scope>NUCLEOTIDE SEQUENCE [LARGE SCALE GENOMIC DNA]</scope>
    <source>
        <strain evidence="7 8">DSM 3385</strain>
    </source>
</reference>
<dbReference type="InterPro" id="IPR036010">
    <property type="entry name" value="2Fe-2S_ferredoxin-like_sf"/>
</dbReference>
<sequence>MVDITIDGQPITAEKGETLIQVAKRNGIQIPHLCYHPALKPSGACKLCGVEVTSHSGKAVVMLSCILKVKPGLEVKTNTPLVQKARTKAFNKLLQMAPDAERIRTIAREFDVEVTPPPDGCIQCRLCIRVCNDIVKAKALKMVSDESGKRVVADPSLCIGCGTCANLCPTHVITATDKDSMRTMAIKDQVFCQLPLERCEGCGRRYATTRFLHHVEDVTIEQPHVKEHHNYCPNCVKIMSDKAITERTHLPKRIK</sequence>
<dbReference type="OrthoDB" id="9816402at2"/>
<dbReference type="PROSITE" id="PS00198">
    <property type="entry name" value="4FE4S_FER_1"/>
    <property type="match status" value="1"/>
</dbReference>
<dbReference type="Gene3D" id="3.10.20.740">
    <property type="match status" value="1"/>
</dbReference>
<keyword evidence="3" id="KW-0408">Iron</keyword>
<dbReference type="InterPro" id="IPR001041">
    <property type="entry name" value="2Fe-2S_ferredoxin-type"/>
</dbReference>
<dbReference type="PROSITE" id="PS51085">
    <property type="entry name" value="2FE2S_FER_2"/>
    <property type="match status" value="1"/>
</dbReference>
<feature type="domain" description="2Fe-2S ferredoxin-type" evidence="5">
    <location>
        <begin position="1"/>
        <end position="81"/>
    </location>
</feature>
<dbReference type="PANTHER" id="PTHR24960:SF84">
    <property type="entry name" value="HYDROGENASE SUBUNIT"/>
    <property type="match status" value="1"/>
</dbReference>
<dbReference type="GO" id="GO:0046872">
    <property type="term" value="F:metal ion binding"/>
    <property type="evidence" value="ECO:0007669"/>
    <property type="project" value="UniProtKB-KW"/>
</dbReference>
<dbReference type="SUPFAM" id="SSF54292">
    <property type="entry name" value="2Fe-2S ferredoxin-like"/>
    <property type="match status" value="1"/>
</dbReference>
<evidence type="ECO:0000256" key="3">
    <source>
        <dbReference type="ARBA" id="ARBA00023004"/>
    </source>
</evidence>
<dbReference type="Gene3D" id="3.30.70.20">
    <property type="match status" value="1"/>
</dbReference>
<keyword evidence="1" id="KW-0004">4Fe-4S</keyword>
<dbReference type="SUPFAM" id="SSF54862">
    <property type="entry name" value="4Fe-4S ferredoxins"/>
    <property type="match status" value="1"/>
</dbReference>
<name>A0A1W1YMT2_9BACT</name>
<feature type="domain" description="4Fe-4S ferredoxin-type" evidence="6">
    <location>
        <begin position="149"/>
        <end position="178"/>
    </location>
</feature>
<evidence type="ECO:0000259" key="6">
    <source>
        <dbReference type="PROSITE" id="PS51379"/>
    </source>
</evidence>
<dbReference type="PROSITE" id="PS51379">
    <property type="entry name" value="4FE4S_FER_2"/>
    <property type="match status" value="1"/>
</dbReference>
<dbReference type="STRING" id="1121400.SAMN02746065_101195"/>
<evidence type="ECO:0000256" key="2">
    <source>
        <dbReference type="ARBA" id="ARBA00022723"/>
    </source>
</evidence>
<evidence type="ECO:0000259" key="5">
    <source>
        <dbReference type="PROSITE" id="PS51085"/>
    </source>
</evidence>
<accession>A0A1W1YMT2</accession>
<gene>
    <name evidence="7" type="ORF">SAMN02746065_101195</name>
</gene>
<dbReference type="Proteomes" id="UP000192418">
    <property type="component" value="Unassembled WGS sequence"/>
</dbReference>
<evidence type="ECO:0000256" key="1">
    <source>
        <dbReference type="ARBA" id="ARBA00022485"/>
    </source>
</evidence>
<evidence type="ECO:0000313" key="7">
    <source>
        <dbReference type="EMBL" id="SMC37454.1"/>
    </source>
</evidence>
<dbReference type="PANTHER" id="PTHR24960">
    <property type="entry name" value="PHOTOSYSTEM I IRON-SULFUR CENTER-RELATED"/>
    <property type="match status" value="1"/>
</dbReference>
<dbReference type="RefSeq" id="WP_084066512.1">
    <property type="nucleotide sequence ID" value="NZ_FWXY01000001.1"/>
</dbReference>
<dbReference type="EMBL" id="FWXY01000001">
    <property type="protein sequence ID" value="SMC37454.1"/>
    <property type="molecule type" value="Genomic_DNA"/>
</dbReference>
<organism evidence="7 8">
    <name type="scientific">Desulfocicer vacuolatum DSM 3385</name>
    <dbReference type="NCBI Taxonomy" id="1121400"/>
    <lineage>
        <taxon>Bacteria</taxon>
        <taxon>Pseudomonadati</taxon>
        <taxon>Thermodesulfobacteriota</taxon>
        <taxon>Desulfobacteria</taxon>
        <taxon>Desulfobacterales</taxon>
        <taxon>Desulfobacteraceae</taxon>
        <taxon>Desulfocicer</taxon>
    </lineage>
</organism>
<keyword evidence="2" id="KW-0479">Metal-binding</keyword>
<dbReference type="InterPro" id="IPR050157">
    <property type="entry name" value="PSI_iron-sulfur_center"/>
</dbReference>
<dbReference type="Pfam" id="PF13510">
    <property type="entry name" value="Fer2_4"/>
    <property type="match status" value="1"/>
</dbReference>
<dbReference type="Pfam" id="PF12838">
    <property type="entry name" value="Fer4_7"/>
    <property type="match status" value="1"/>
</dbReference>
<evidence type="ECO:0000313" key="8">
    <source>
        <dbReference type="Proteomes" id="UP000192418"/>
    </source>
</evidence>
<keyword evidence="4" id="KW-0411">Iron-sulfur</keyword>
<dbReference type="GO" id="GO:0051539">
    <property type="term" value="F:4 iron, 4 sulfur cluster binding"/>
    <property type="evidence" value="ECO:0007669"/>
    <property type="project" value="UniProtKB-KW"/>
</dbReference>
<dbReference type="CDD" id="cd00207">
    <property type="entry name" value="fer2"/>
    <property type="match status" value="1"/>
</dbReference>
<dbReference type="InterPro" id="IPR017900">
    <property type="entry name" value="4Fe4S_Fe_S_CS"/>
</dbReference>
<dbReference type="InterPro" id="IPR017896">
    <property type="entry name" value="4Fe4S_Fe-S-bd"/>
</dbReference>
<dbReference type="AlphaFoldDB" id="A0A1W1YMT2"/>
<evidence type="ECO:0000256" key="4">
    <source>
        <dbReference type="ARBA" id="ARBA00023014"/>
    </source>
</evidence>